<dbReference type="EMBL" id="QWKH01000005">
    <property type="protein sequence ID" value="NBI33734.1"/>
    <property type="molecule type" value="Genomic_DNA"/>
</dbReference>
<name>A0A7C9JDI2_9BACT</name>
<dbReference type="InterPro" id="IPR006119">
    <property type="entry name" value="Resolv_N"/>
</dbReference>
<dbReference type="PROSITE" id="PS51736">
    <property type="entry name" value="RECOMBINASES_3"/>
    <property type="match status" value="1"/>
</dbReference>
<accession>A0A7C9JDI2</accession>
<dbReference type="AlphaFoldDB" id="A0A7C9JDI2"/>
<dbReference type="InterPro" id="IPR038109">
    <property type="entry name" value="DNA_bind_recomb_sf"/>
</dbReference>
<dbReference type="Gene3D" id="3.90.1750.20">
    <property type="entry name" value="Putative Large Serine Recombinase, Chain B, Domain 2"/>
    <property type="match status" value="1"/>
</dbReference>
<evidence type="ECO:0000313" key="2">
    <source>
        <dbReference type="EMBL" id="NBI33734.1"/>
    </source>
</evidence>
<comment type="caution">
    <text evidence="2">The sequence shown here is derived from an EMBL/GenBank/DDBJ whole genome shotgun (WGS) entry which is preliminary data.</text>
</comment>
<dbReference type="PANTHER" id="PTHR30461">
    <property type="entry name" value="DNA-INVERTASE FROM LAMBDOID PROPHAGE"/>
    <property type="match status" value="1"/>
</dbReference>
<sequence length="490" mass="55562">MVKRRAAIYARFSSHSQRSESIEIQVDAGTRYIAENGLELVRVYADYAKTGRNTDRSDYKRMMNDARLGLFDYVVIYKVPRIMRNRDEMALTRIMLRKAGVEILYAGEEIASGSSGVLQLGMLEVLAEWESAVDSERIIDGIQKNAQRCMANGRTLYGWDIVEGRYVVNDREAAVLHRMKNLLFSGSTVADIVRAVANERSRNGKPFNHDRTKKLLLRPQNGGTYSYAGHVVEEGMPAIWPKIEQDMIISMLGKPRPRRRIDHAAEWPLTGKLYCAECGNTLAGTSGTSKGGTVYAYYKCKKCKRTFRRDILEDAIVDMTICALERPDVRKRIADGMATYEATMEDAPLESERLRKEIKRIDAAFERIWQAIEDGIAPPGGKERIEDLKARKDALETEYQIAKANENIEPGFSELMDWLDNVAEEMNPQEILTMFVRAVQIDKTEVRLYFAFDYYGDNFTPPKQDEHPAGEGCSSNSLMVENGLRACQVL</sequence>
<dbReference type="CDD" id="cd00338">
    <property type="entry name" value="Ser_Recombinase"/>
    <property type="match status" value="1"/>
</dbReference>
<gene>
    <name evidence="2" type="ORF">D1639_01515</name>
</gene>
<organism evidence="2">
    <name type="scientific">Muribaculaceae bacterium Z82</name>
    <dbReference type="NCBI Taxonomy" id="2304548"/>
    <lineage>
        <taxon>Bacteria</taxon>
        <taxon>Pseudomonadati</taxon>
        <taxon>Bacteroidota</taxon>
        <taxon>Bacteroidia</taxon>
        <taxon>Bacteroidales</taxon>
        <taxon>Muribaculaceae</taxon>
    </lineage>
</organism>
<reference evidence="2" key="1">
    <citation type="submission" date="2018-08" db="EMBL/GenBank/DDBJ databases">
        <title>Murine metabolic-syndrome-specific gut microbial biobank.</title>
        <authorList>
            <person name="Liu C."/>
        </authorList>
    </citation>
    <scope>NUCLEOTIDE SEQUENCE [LARGE SCALE GENOMIC DNA]</scope>
    <source>
        <strain evidence="2">Z82</strain>
    </source>
</reference>
<dbReference type="Pfam" id="PF13408">
    <property type="entry name" value="Zn_ribbon_recom"/>
    <property type="match status" value="1"/>
</dbReference>
<dbReference type="InterPro" id="IPR025827">
    <property type="entry name" value="Zn_ribbon_recom_dom"/>
</dbReference>
<evidence type="ECO:0000259" key="1">
    <source>
        <dbReference type="PROSITE" id="PS51736"/>
    </source>
</evidence>
<dbReference type="Gene3D" id="3.40.50.1390">
    <property type="entry name" value="Resolvase, N-terminal catalytic domain"/>
    <property type="match status" value="1"/>
</dbReference>
<protein>
    <submittedName>
        <fullName evidence="2">Resolvase</fullName>
    </submittedName>
</protein>
<dbReference type="Pfam" id="PF00239">
    <property type="entry name" value="Resolvase"/>
    <property type="match status" value="1"/>
</dbReference>
<dbReference type="SMART" id="SM00857">
    <property type="entry name" value="Resolvase"/>
    <property type="match status" value="1"/>
</dbReference>
<dbReference type="PANTHER" id="PTHR30461:SF23">
    <property type="entry name" value="DNA RECOMBINASE-RELATED"/>
    <property type="match status" value="1"/>
</dbReference>
<dbReference type="InterPro" id="IPR050639">
    <property type="entry name" value="SSR_resolvase"/>
</dbReference>
<dbReference type="GO" id="GO:0000150">
    <property type="term" value="F:DNA strand exchange activity"/>
    <property type="evidence" value="ECO:0007669"/>
    <property type="project" value="InterPro"/>
</dbReference>
<proteinExistence type="predicted"/>
<dbReference type="GO" id="GO:0003677">
    <property type="term" value="F:DNA binding"/>
    <property type="evidence" value="ECO:0007669"/>
    <property type="project" value="InterPro"/>
</dbReference>
<dbReference type="InterPro" id="IPR036162">
    <property type="entry name" value="Resolvase-like_N_sf"/>
</dbReference>
<feature type="domain" description="Resolvase/invertase-type recombinase catalytic" evidence="1">
    <location>
        <begin position="5"/>
        <end position="149"/>
    </location>
</feature>
<dbReference type="SUPFAM" id="SSF53041">
    <property type="entry name" value="Resolvase-like"/>
    <property type="match status" value="1"/>
</dbReference>